<dbReference type="EMBL" id="QNUL01000028">
    <property type="protein sequence ID" value="REA57388.1"/>
    <property type="molecule type" value="Genomic_DNA"/>
</dbReference>
<protein>
    <submittedName>
        <fullName evidence="14">TonB-dependent receptor</fullName>
    </submittedName>
</protein>
<comment type="subcellular location">
    <subcellularLocation>
        <location evidence="1 10">Cell outer membrane</location>
        <topology evidence="1 10">Multi-pass membrane protein</topology>
    </subcellularLocation>
</comment>
<dbReference type="Proteomes" id="UP000256373">
    <property type="component" value="Unassembled WGS sequence"/>
</dbReference>
<keyword evidence="5" id="KW-0732">Signal</keyword>
<dbReference type="PANTHER" id="PTHR30069:SF29">
    <property type="entry name" value="HEMOGLOBIN AND HEMOGLOBIN-HAPTOGLOBIN-BINDING PROTEIN 1-RELATED"/>
    <property type="match status" value="1"/>
</dbReference>
<comment type="caution">
    <text evidence="14">The sequence shown here is derived from an EMBL/GenBank/DDBJ whole genome shotgun (WGS) entry which is preliminary data.</text>
</comment>
<keyword evidence="3 10" id="KW-1134">Transmembrane beta strand</keyword>
<evidence type="ECO:0000256" key="7">
    <source>
        <dbReference type="ARBA" id="ARBA00023136"/>
    </source>
</evidence>
<proteinExistence type="inferred from homology"/>
<dbReference type="InterPro" id="IPR000531">
    <property type="entry name" value="Beta-barrel_TonB"/>
</dbReference>
<name>A0A3D8Y4P4_9BACT</name>
<evidence type="ECO:0000256" key="2">
    <source>
        <dbReference type="ARBA" id="ARBA00022448"/>
    </source>
</evidence>
<reference evidence="14 15" key="1">
    <citation type="submission" date="2018-07" db="EMBL/GenBank/DDBJ databases">
        <title>Dyadobacter roseus sp. nov., isolated from rose rhizosphere soil.</title>
        <authorList>
            <person name="Chen L."/>
        </authorList>
    </citation>
    <scope>NUCLEOTIDE SEQUENCE [LARGE SCALE GENOMIC DNA]</scope>
    <source>
        <strain evidence="14 15">RS19</strain>
    </source>
</reference>
<evidence type="ECO:0000256" key="8">
    <source>
        <dbReference type="ARBA" id="ARBA00023170"/>
    </source>
</evidence>
<feature type="domain" description="TonB-dependent receptor-like beta-barrel" evidence="12">
    <location>
        <begin position="308"/>
        <end position="746"/>
    </location>
</feature>
<dbReference type="Gene3D" id="2.60.40.1120">
    <property type="entry name" value="Carboxypeptidase-like, regulatory domain"/>
    <property type="match status" value="1"/>
</dbReference>
<evidence type="ECO:0000256" key="4">
    <source>
        <dbReference type="ARBA" id="ARBA00022692"/>
    </source>
</evidence>
<keyword evidence="2 10" id="KW-0813">Transport</keyword>
<keyword evidence="9 10" id="KW-0998">Cell outer membrane</keyword>
<comment type="similarity">
    <text evidence="10 11">Belongs to the TonB-dependent receptor family.</text>
</comment>
<evidence type="ECO:0000256" key="3">
    <source>
        <dbReference type="ARBA" id="ARBA00022452"/>
    </source>
</evidence>
<evidence type="ECO:0000313" key="15">
    <source>
        <dbReference type="Proteomes" id="UP000256373"/>
    </source>
</evidence>
<dbReference type="SUPFAM" id="SSF56935">
    <property type="entry name" value="Porins"/>
    <property type="match status" value="1"/>
</dbReference>
<evidence type="ECO:0000259" key="13">
    <source>
        <dbReference type="Pfam" id="PF07715"/>
    </source>
</evidence>
<dbReference type="OrthoDB" id="9812892at2"/>
<evidence type="ECO:0000256" key="5">
    <source>
        <dbReference type="ARBA" id="ARBA00022729"/>
    </source>
</evidence>
<evidence type="ECO:0000259" key="12">
    <source>
        <dbReference type="Pfam" id="PF00593"/>
    </source>
</evidence>
<sequence length="780" mass="87711">MAQLYVHGTIKGISGEGIPGVAVQIKNSSRGEHTDADGKFRINGLKSGTYQLLFSAVGYKNHQRDVTLKSGQNQEVLIVMEENSQHLNEVRVVGKTESRALKEGAYNVNALDTKAFANTSSDINQVLNRMSGVRIQESGGLGSDFRFSLNGLSGNHIKFFIDGIPMESFGGGLSLNNIPVNLAERIEVYKGVVPAYLGSDALGGAVNIVTKGKGNNKLDASYSIGSFNTHRAALSGSYTAPKSGITVNISSYYNFSDNNYWMRNNPEANVKLQVIEDGKFVVKDRLRRFHDGFESYMGQIEVGISNKKWADVFVLGLTHTNTYKERQTGATQDKVIGEMTNKSHNTVPSLRYRKDDLFVKGLALRAFANISNDKSVVTDTSSRTWYQWNGIPDRVNQTSGELNVNKSITHLTGGNALAQLNLNYALTPDHMFNLNYNYNASFRESYNEIDPYNHSYDRSNRLNKKILGFTYQQDFFDSRLSNSFFVKHFGFSGKVIGTDSSVSKEHSSYWGYGGASRFKLTEGTGIKASYEYALRLPGLIELYGNAEEVIGNANLQPENSNNYNLGVFFTKRVNNHTFFAEASAFYRNTKNYIYSMPALSSVGGDFSMYYNAGGIKINGFEADLRYEYFRLLSFSVNMSYMNAVDRERYVRGTNREKITYLSRIPNQPWLYGSTDFNIGKSDLFGKGTRLQFNWFTQFINSYSLSWSKLGNKSTKDYIPVQFIQNVGITYSLKSGRYNITLESRNLTDQIAYDNFKLQKPGRSFSLKLRYVLSSYNLFNY</sequence>
<dbReference type="GO" id="GO:0015344">
    <property type="term" value="F:siderophore uptake transmembrane transporter activity"/>
    <property type="evidence" value="ECO:0007669"/>
    <property type="project" value="TreeGrafter"/>
</dbReference>
<keyword evidence="7 10" id="KW-0472">Membrane</keyword>
<evidence type="ECO:0000256" key="1">
    <source>
        <dbReference type="ARBA" id="ARBA00004571"/>
    </source>
</evidence>
<dbReference type="Gene3D" id="2.170.130.10">
    <property type="entry name" value="TonB-dependent receptor, plug domain"/>
    <property type="match status" value="1"/>
</dbReference>
<dbReference type="Pfam" id="PF07715">
    <property type="entry name" value="Plug"/>
    <property type="match status" value="1"/>
</dbReference>
<dbReference type="Gene3D" id="2.40.170.20">
    <property type="entry name" value="TonB-dependent receptor, beta-barrel domain"/>
    <property type="match status" value="1"/>
</dbReference>
<dbReference type="InterPro" id="IPR008969">
    <property type="entry name" value="CarboxyPept-like_regulatory"/>
</dbReference>
<dbReference type="PANTHER" id="PTHR30069">
    <property type="entry name" value="TONB-DEPENDENT OUTER MEMBRANE RECEPTOR"/>
    <property type="match status" value="1"/>
</dbReference>
<dbReference type="PROSITE" id="PS52016">
    <property type="entry name" value="TONB_DEPENDENT_REC_3"/>
    <property type="match status" value="1"/>
</dbReference>
<evidence type="ECO:0000256" key="6">
    <source>
        <dbReference type="ARBA" id="ARBA00023077"/>
    </source>
</evidence>
<dbReference type="InterPro" id="IPR037066">
    <property type="entry name" value="Plug_dom_sf"/>
</dbReference>
<evidence type="ECO:0000256" key="11">
    <source>
        <dbReference type="RuleBase" id="RU003357"/>
    </source>
</evidence>
<dbReference type="Pfam" id="PF13715">
    <property type="entry name" value="CarbopepD_reg_2"/>
    <property type="match status" value="1"/>
</dbReference>
<organism evidence="14 15">
    <name type="scientific">Dyadobacter luteus</name>
    <dbReference type="NCBI Taxonomy" id="2259619"/>
    <lineage>
        <taxon>Bacteria</taxon>
        <taxon>Pseudomonadati</taxon>
        <taxon>Bacteroidota</taxon>
        <taxon>Cytophagia</taxon>
        <taxon>Cytophagales</taxon>
        <taxon>Spirosomataceae</taxon>
        <taxon>Dyadobacter</taxon>
    </lineage>
</organism>
<dbReference type="InterPro" id="IPR039426">
    <property type="entry name" value="TonB-dep_rcpt-like"/>
</dbReference>
<dbReference type="InterPro" id="IPR036942">
    <property type="entry name" value="Beta-barrel_TonB_sf"/>
</dbReference>
<feature type="domain" description="TonB-dependent receptor plug" evidence="13">
    <location>
        <begin position="103"/>
        <end position="205"/>
    </location>
</feature>
<dbReference type="SUPFAM" id="SSF49464">
    <property type="entry name" value="Carboxypeptidase regulatory domain-like"/>
    <property type="match status" value="1"/>
</dbReference>
<dbReference type="GO" id="GO:0044718">
    <property type="term" value="P:siderophore transmembrane transport"/>
    <property type="evidence" value="ECO:0007669"/>
    <property type="project" value="TreeGrafter"/>
</dbReference>
<dbReference type="GO" id="GO:0009279">
    <property type="term" value="C:cell outer membrane"/>
    <property type="evidence" value="ECO:0007669"/>
    <property type="project" value="UniProtKB-SubCell"/>
</dbReference>
<dbReference type="Pfam" id="PF00593">
    <property type="entry name" value="TonB_dep_Rec_b-barrel"/>
    <property type="match status" value="1"/>
</dbReference>
<evidence type="ECO:0000256" key="10">
    <source>
        <dbReference type="PROSITE-ProRule" id="PRU01360"/>
    </source>
</evidence>
<keyword evidence="6 11" id="KW-0798">TonB box</keyword>
<keyword evidence="4 10" id="KW-0812">Transmembrane</keyword>
<dbReference type="InterPro" id="IPR012910">
    <property type="entry name" value="Plug_dom"/>
</dbReference>
<keyword evidence="8 14" id="KW-0675">Receptor</keyword>
<keyword evidence="15" id="KW-1185">Reference proteome</keyword>
<accession>A0A3D8Y4P4</accession>
<evidence type="ECO:0000313" key="14">
    <source>
        <dbReference type="EMBL" id="REA57388.1"/>
    </source>
</evidence>
<dbReference type="AlphaFoldDB" id="A0A3D8Y4P4"/>
<evidence type="ECO:0000256" key="9">
    <source>
        <dbReference type="ARBA" id="ARBA00023237"/>
    </source>
</evidence>
<gene>
    <name evidence="14" type="ORF">DSL64_23825</name>
</gene>